<sequence length="354" mass="42217">MNKILPLFDEKYVIGLLKEKVLPMYPDFLDIKRVKIQPYKKLIWENTYHVVVEFKTTFLTKDGKRKKLPIICSAHSSEPRKNVFESLEFLWGHDFGRGYLTIPHPLFYSDDFRGTFYRGVEGKNLYQYIKEKKFNEIETIVSKTALWFVKLHNLPTGKARNFNEENSRIATVYPGVRHILWRVKENFPQYEDVFTKAYRIFDNREKSFFKSTDRRWLIHGDAHPENIIKMGSKKIAVIDFTDLCLGDFARDIGAFTQQLEYMSSRKIEDQTYAARIKDIFLDRYFKNSPRRKLNEDIRKRIELYYYWTSMRTATFFLIKDKAEPERAEAIVDKIKTWLASAKENVPARYPKTEE</sequence>
<dbReference type="STRING" id="1797994.A2227_00165"/>
<evidence type="ECO:0000313" key="3">
    <source>
        <dbReference type="Proteomes" id="UP000178367"/>
    </source>
</evidence>
<evidence type="ECO:0000313" key="2">
    <source>
        <dbReference type="EMBL" id="OGF25613.1"/>
    </source>
</evidence>
<reference evidence="2 3" key="1">
    <citation type="journal article" date="2016" name="Nat. Commun.">
        <title>Thousands of microbial genomes shed light on interconnected biogeochemical processes in an aquifer system.</title>
        <authorList>
            <person name="Anantharaman K."/>
            <person name="Brown C.T."/>
            <person name="Hug L.A."/>
            <person name="Sharon I."/>
            <person name="Castelle C.J."/>
            <person name="Probst A.J."/>
            <person name="Thomas B.C."/>
            <person name="Singh A."/>
            <person name="Wilkins M.J."/>
            <person name="Karaoz U."/>
            <person name="Brodie E.L."/>
            <person name="Williams K.H."/>
            <person name="Hubbard S.S."/>
            <person name="Banfield J.F."/>
        </authorList>
    </citation>
    <scope>NUCLEOTIDE SEQUENCE [LARGE SCALE GENOMIC DNA]</scope>
</reference>
<dbReference type="Gene3D" id="3.90.1200.10">
    <property type="match status" value="1"/>
</dbReference>
<accession>A0A1F5SGQ1</accession>
<comment type="caution">
    <text evidence="2">The sequence shown here is derived from an EMBL/GenBank/DDBJ whole genome shotgun (WGS) entry which is preliminary data.</text>
</comment>
<dbReference type="InterPro" id="IPR002575">
    <property type="entry name" value="Aminoglycoside_PTrfase"/>
</dbReference>
<gene>
    <name evidence="2" type="ORF">A2227_00165</name>
</gene>
<dbReference type="SUPFAM" id="SSF56112">
    <property type="entry name" value="Protein kinase-like (PK-like)"/>
    <property type="match status" value="1"/>
</dbReference>
<name>A0A1F5SGQ1_9BACT</name>
<dbReference type="Pfam" id="PF01636">
    <property type="entry name" value="APH"/>
    <property type="match status" value="1"/>
</dbReference>
<protein>
    <recommendedName>
        <fullName evidence="1">Aminoglycoside phosphotransferase domain-containing protein</fullName>
    </recommendedName>
</protein>
<feature type="domain" description="Aminoglycoside phosphotransferase" evidence="1">
    <location>
        <begin position="75"/>
        <end position="256"/>
    </location>
</feature>
<organism evidence="2 3">
    <name type="scientific">Candidatus Falkowbacteria bacterium RIFOXYA2_FULL_47_19</name>
    <dbReference type="NCBI Taxonomy" id="1797994"/>
    <lineage>
        <taxon>Bacteria</taxon>
        <taxon>Candidatus Falkowiibacteriota</taxon>
    </lineage>
</organism>
<dbReference type="InterPro" id="IPR011009">
    <property type="entry name" value="Kinase-like_dom_sf"/>
</dbReference>
<evidence type="ECO:0000259" key="1">
    <source>
        <dbReference type="Pfam" id="PF01636"/>
    </source>
</evidence>
<proteinExistence type="predicted"/>
<dbReference type="AlphaFoldDB" id="A0A1F5SGQ1"/>
<dbReference type="Proteomes" id="UP000178367">
    <property type="component" value="Unassembled WGS sequence"/>
</dbReference>
<dbReference type="EMBL" id="MFGB01000020">
    <property type="protein sequence ID" value="OGF25613.1"/>
    <property type="molecule type" value="Genomic_DNA"/>
</dbReference>